<evidence type="ECO:0000313" key="2">
    <source>
        <dbReference type="EMBL" id="GAA1995120.1"/>
    </source>
</evidence>
<reference evidence="2 3" key="1">
    <citation type="journal article" date="2019" name="Int. J. Syst. Evol. Microbiol.">
        <title>The Global Catalogue of Microorganisms (GCM) 10K type strain sequencing project: providing services to taxonomists for standard genome sequencing and annotation.</title>
        <authorList>
            <consortium name="The Broad Institute Genomics Platform"/>
            <consortium name="The Broad Institute Genome Sequencing Center for Infectious Disease"/>
            <person name="Wu L."/>
            <person name="Ma J."/>
        </authorList>
    </citation>
    <scope>NUCLEOTIDE SEQUENCE [LARGE SCALE GENOMIC DNA]</scope>
    <source>
        <strain evidence="2 3">JCM 16013</strain>
    </source>
</reference>
<evidence type="ECO:0000256" key="1">
    <source>
        <dbReference type="SAM" id="MobiDB-lite"/>
    </source>
</evidence>
<dbReference type="RefSeq" id="WP_344661430.1">
    <property type="nucleotide sequence ID" value="NZ_BAAAQM010000053.1"/>
</dbReference>
<comment type="caution">
    <text evidence="2">The sequence shown here is derived from an EMBL/GenBank/DDBJ whole genome shotgun (WGS) entry which is preliminary data.</text>
</comment>
<protein>
    <submittedName>
        <fullName evidence="2">Uncharacterized protein</fullName>
    </submittedName>
</protein>
<name>A0ABN2SZK3_9ACTN</name>
<keyword evidence="3" id="KW-1185">Reference proteome</keyword>
<evidence type="ECO:0000313" key="3">
    <source>
        <dbReference type="Proteomes" id="UP001499854"/>
    </source>
</evidence>
<dbReference type="EMBL" id="BAAAQM010000053">
    <property type="protein sequence ID" value="GAA1995120.1"/>
    <property type="molecule type" value="Genomic_DNA"/>
</dbReference>
<dbReference type="Proteomes" id="UP001499854">
    <property type="component" value="Unassembled WGS sequence"/>
</dbReference>
<sequence length="196" mass="20364">MATTEPGDNWDPKAHSTITGPSIGTVKANSEAIKALATWLKDTLTDPNGLFVLSKAWLTDCSGTGYPGAALRYDLYASRSGDPGSMAGPDSTAVGVLVGYPPYLKSAGELKKAVDTQLGALYLKFVEDGTKTDMSSGNLYTMVTKIAEQLNAVAADYDKGDEAIEKDLGDLANNIDSTIQNLLNHGGGNGSNGGGK</sequence>
<proteinExistence type="predicted"/>
<accession>A0ABN2SZK3</accession>
<organism evidence="2 3">
    <name type="scientific">Catenulispora subtropica</name>
    <dbReference type="NCBI Taxonomy" id="450798"/>
    <lineage>
        <taxon>Bacteria</taxon>
        <taxon>Bacillati</taxon>
        <taxon>Actinomycetota</taxon>
        <taxon>Actinomycetes</taxon>
        <taxon>Catenulisporales</taxon>
        <taxon>Catenulisporaceae</taxon>
        <taxon>Catenulispora</taxon>
    </lineage>
</organism>
<gene>
    <name evidence="2" type="ORF">GCM10009838_69680</name>
</gene>
<feature type="region of interest" description="Disordered" evidence="1">
    <location>
        <begin position="1"/>
        <end position="21"/>
    </location>
</feature>